<feature type="domain" description="Mechanosensitive ion channel MscS" evidence="7">
    <location>
        <begin position="102"/>
        <end position="168"/>
    </location>
</feature>
<evidence type="ECO:0000256" key="6">
    <source>
        <dbReference type="RuleBase" id="RU369025"/>
    </source>
</evidence>
<keyword evidence="5 6" id="KW-0472">Membrane</keyword>
<dbReference type="PANTHER" id="PTHR30221">
    <property type="entry name" value="SMALL-CONDUCTANCE MECHANOSENSITIVE CHANNEL"/>
    <property type="match status" value="1"/>
</dbReference>
<comment type="subunit">
    <text evidence="6">Homoheptamer.</text>
</comment>
<keyword evidence="6" id="KW-1003">Cell membrane</keyword>
<dbReference type="InterPro" id="IPR011014">
    <property type="entry name" value="MscS_channel_TM-2"/>
</dbReference>
<accession>A0ABM9WNW4</accession>
<sequence>MDTQKISDLFKTVDSNAALQVVTIILIAWLIVFLSQRLLPRLANLLHSKQRLYTLALIPLIRLVVVIVALVMLVPIFIEPTLKNMVAALGALGLAIGFAIKDYVSSLIAGVVAIHEMPYRPGDWVTIDGVYGEVTHIGLRTVELVTPDDTVVAMPHEKIWQHAVLNANNGGPSLMCVAEFFLTPESDGLVVKEALEQIALTSPYLQIHKPVVVTVNDEPWGTRYRLKAYPVDPRQQFKFITDLSLRGKQRLLDLKIEFAKVETAKVN</sequence>
<dbReference type="Pfam" id="PF00924">
    <property type="entry name" value="MS_channel_2nd"/>
    <property type="match status" value="1"/>
</dbReference>
<name>A0ABM9WNW4_9GAMM</name>
<organism evidence="8 9">
    <name type="scientific">Idiomarina baltica OS145</name>
    <dbReference type="NCBI Taxonomy" id="314276"/>
    <lineage>
        <taxon>Bacteria</taxon>
        <taxon>Pseudomonadati</taxon>
        <taxon>Pseudomonadota</taxon>
        <taxon>Gammaproteobacteria</taxon>
        <taxon>Alteromonadales</taxon>
        <taxon>Idiomarinaceae</taxon>
        <taxon>Idiomarina</taxon>
    </lineage>
</organism>
<dbReference type="InterPro" id="IPR006685">
    <property type="entry name" value="MscS_channel_2nd"/>
</dbReference>
<evidence type="ECO:0000313" key="8">
    <source>
        <dbReference type="EMBL" id="EAQ32661.1"/>
    </source>
</evidence>
<keyword evidence="6" id="KW-0407">Ion channel</keyword>
<dbReference type="SUPFAM" id="SSF82861">
    <property type="entry name" value="Mechanosensitive channel protein MscS (YggB), transmembrane region"/>
    <property type="match status" value="1"/>
</dbReference>
<dbReference type="InterPro" id="IPR023408">
    <property type="entry name" value="MscS_beta-dom_sf"/>
</dbReference>
<dbReference type="Proteomes" id="UP000016543">
    <property type="component" value="Unassembled WGS sequence"/>
</dbReference>
<dbReference type="Gene3D" id="2.30.30.60">
    <property type="match status" value="1"/>
</dbReference>
<protein>
    <recommendedName>
        <fullName evidence="6">Small-conductance mechanosensitive channel</fullName>
    </recommendedName>
</protein>
<keyword evidence="9" id="KW-1185">Reference proteome</keyword>
<reference evidence="8 9" key="1">
    <citation type="submission" date="2006-01" db="EMBL/GenBank/DDBJ databases">
        <authorList>
            <person name="Brettar I."/>
            <person name="Hofle M."/>
            <person name="Ferriera S."/>
            <person name="Johnson J."/>
            <person name="Kravitz S."/>
            <person name="Halpern A."/>
            <person name="Remington K."/>
            <person name="Beeson K."/>
            <person name="Tran B."/>
            <person name="Rogers Y.-H."/>
            <person name="Friedman R."/>
            <person name="Venter J.C."/>
        </authorList>
    </citation>
    <scope>NUCLEOTIDE SEQUENCE [LARGE SCALE GENOMIC DNA]</scope>
    <source>
        <strain evidence="8 9">OS145</strain>
    </source>
</reference>
<comment type="caution">
    <text evidence="8">The sequence shown here is derived from an EMBL/GenBank/DDBJ whole genome shotgun (WGS) entry which is preliminary data.</text>
</comment>
<comment type="similarity">
    <text evidence="2 6">Belongs to the MscS (TC 1.A.23) family.</text>
</comment>
<keyword evidence="6" id="KW-0813">Transport</keyword>
<keyword evidence="6" id="KW-0406">Ion transport</keyword>
<dbReference type="EMBL" id="AAMX01000004">
    <property type="protein sequence ID" value="EAQ32661.1"/>
    <property type="molecule type" value="Genomic_DNA"/>
</dbReference>
<dbReference type="SUPFAM" id="SSF50182">
    <property type="entry name" value="Sm-like ribonucleoproteins"/>
    <property type="match status" value="1"/>
</dbReference>
<comment type="function">
    <text evidence="6">Mechanosensitive channel that participates in the regulation of osmotic pressure changes within the cell, opening in response to stretch forces in the membrane lipid bilayer, without the need for other proteins. Contributes to normal resistance to hypoosmotic shock. Forms an ion channel of 1.0 nanosiemens conductance with a slight preference for anions.</text>
</comment>
<feature type="transmembrane region" description="Helical" evidence="6">
    <location>
        <begin position="55"/>
        <end position="78"/>
    </location>
</feature>
<keyword evidence="6" id="KW-0997">Cell inner membrane</keyword>
<feature type="transmembrane region" description="Helical" evidence="6">
    <location>
        <begin position="17"/>
        <end position="34"/>
    </location>
</feature>
<comment type="subcellular location">
    <subcellularLocation>
        <location evidence="6">Cell inner membrane</location>
        <topology evidence="6">Multi-pass membrane protein</topology>
    </subcellularLocation>
    <subcellularLocation>
        <location evidence="1">Membrane</location>
        <topology evidence="1">Multi-pass membrane protein</topology>
    </subcellularLocation>
</comment>
<evidence type="ECO:0000256" key="3">
    <source>
        <dbReference type="ARBA" id="ARBA00022692"/>
    </source>
</evidence>
<gene>
    <name evidence="8" type="ORF">OS145_09323</name>
</gene>
<evidence type="ECO:0000256" key="4">
    <source>
        <dbReference type="ARBA" id="ARBA00022989"/>
    </source>
</evidence>
<evidence type="ECO:0000256" key="2">
    <source>
        <dbReference type="ARBA" id="ARBA00008017"/>
    </source>
</evidence>
<proteinExistence type="inferred from homology"/>
<keyword evidence="4 6" id="KW-1133">Transmembrane helix</keyword>
<dbReference type="RefSeq" id="WP_006954653.1">
    <property type="nucleotide sequence ID" value="NZ_CH672403.1"/>
</dbReference>
<dbReference type="InterPro" id="IPR010920">
    <property type="entry name" value="LSM_dom_sf"/>
</dbReference>
<comment type="caution">
    <text evidence="6">Lacks conserved residue(s) required for the propagation of feature annotation.</text>
</comment>
<dbReference type="Gene3D" id="1.10.287.1260">
    <property type="match status" value="1"/>
</dbReference>
<dbReference type="PANTHER" id="PTHR30221:SF1">
    <property type="entry name" value="SMALL-CONDUCTANCE MECHANOSENSITIVE CHANNEL"/>
    <property type="match status" value="1"/>
</dbReference>
<evidence type="ECO:0000259" key="7">
    <source>
        <dbReference type="Pfam" id="PF00924"/>
    </source>
</evidence>
<evidence type="ECO:0000256" key="1">
    <source>
        <dbReference type="ARBA" id="ARBA00004141"/>
    </source>
</evidence>
<dbReference type="InterPro" id="IPR045275">
    <property type="entry name" value="MscS_archaea/bacteria_type"/>
</dbReference>
<keyword evidence="3 6" id="KW-0812">Transmembrane</keyword>
<evidence type="ECO:0000256" key="5">
    <source>
        <dbReference type="ARBA" id="ARBA00023136"/>
    </source>
</evidence>
<evidence type="ECO:0000313" key="9">
    <source>
        <dbReference type="Proteomes" id="UP000016543"/>
    </source>
</evidence>